<evidence type="ECO:0000313" key="2">
    <source>
        <dbReference type="Proteomes" id="UP000203990"/>
    </source>
</evidence>
<name>A0A0S1S1I9_9CAUD</name>
<organism evidence="1 2">
    <name type="scientific">Klebsiella phage vB_KpnM_KB57</name>
    <dbReference type="NCBI Taxonomy" id="1719140"/>
    <lineage>
        <taxon>Viruses</taxon>
        <taxon>Duplodnaviria</taxon>
        <taxon>Heunggongvirae</taxon>
        <taxon>Uroviricota</taxon>
        <taxon>Caudoviricetes</taxon>
        <taxon>Vequintavirinae</taxon>
        <taxon>Mydovirus</taxon>
        <taxon>Mydovirus KB57</taxon>
    </lineage>
</organism>
<accession>A0A0S1S1I9</accession>
<dbReference type="EMBL" id="KT934943">
    <property type="protein sequence ID" value="ALM02520.1"/>
    <property type="molecule type" value="Genomic_DNA"/>
</dbReference>
<dbReference type="KEGG" id="vg:26523099"/>
<dbReference type="RefSeq" id="YP_009187746.1">
    <property type="nucleotide sequence ID" value="NC_028659.1"/>
</dbReference>
<evidence type="ECO:0000313" key="1">
    <source>
        <dbReference type="EMBL" id="ALM02520.1"/>
    </source>
</evidence>
<proteinExistence type="predicted"/>
<sequence length="159" mass="18324">MSKEKRKPPQHISVTIDFLRTVPGFDVQKDNDLRAALYALGFQVTDKDGNPKHVTVFQNKNVRCANMPSTYRKTMIFVGEMRPDYKYAKIYNGVEILDVGVYSGSDMEFVLDLPYDIPVIEKVNTRKYTKRGDRPETFEITFDIEDEARLGDVFGLEDE</sequence>
<dbReference type="OrthoDB" id="12408at10239"/>
<dbReference type="GeneID" id="26523099"/>
<keyword evidence="2" id="KW-1185">Reference proteome</keyword>
<gene>
    <name evidence="1" type="ORF">KB57_133</name>
</gene>
<reference evidence="1 2" key="1">
    <citation type="submission" date="2015-10" db="EMBL/GenBank/DDBJ databases">
        <title>Complete genome sequence of Klebsiella pneumoniae bacteriophage vB_KpnM_KB57.</title>
        <authorList>
            <person name="Volozhantsev N.V."/>
            <person name="Popova A.V."/>
            <person name="Krasilnikova V.M."/>
            <person name="Bogun A.G."/>
        </authorList>
    </citation>
    <scope>NUCLEOTIDE SEQUENCE [LARGE SCALE GENOMIC DNA]</scope>
</reference>
<protein>
    <submittedName>
        <fullName evidence="1">Uncharacterized protein</fullName>
    </submittedName>
</protein>
<dbReference type="Proteomes" id="UP000203990">
    <property type="component" value="Segment"/>
</dbReference>